<organism evidence="3 4">
    <name type="scientific">Candidatus Avoscillospira avicola</name>
    <dbReference type="NCBI Taxonomy" id="2840706"/>
    <lineage>
        <taxon>Bacteria</taxon>
        <taxon>Bacillati</taxon>
        <taxon>Bacillota</taxon>
        <taxon>Clostridia</taxon>
        <taxon>Eubacteriales</taxon>
        <taxon>Oscillospiraceae</taxon>
        <taxon>Oscillospiraceae incertae sedis</taxon>
        <taxon>Candidatus Avoscillospira</taxon>
    </lineage>
</organism>
<evidence type="ECO:0000313" key="3">
    <source>
        <dbReference type="EMBL" id="HIR49926.1"/>
    </source>
</evidence>
<reference evidence="3" key="1">
    <citation type="submission" date="2020-10" db="EMBL/GenBank/DDBJ databases">
        <authorList>
            <person name="Gilroy R."/>
        </authorList>
    </citation>
    <scope>NUCLEOTIDE SEQUENCE</scope>
    <source>
        <strain evidence="3">ChiBcec15-4380</strain>
    </source>
</reference>
<dbReference type="Proteomes" id="UP000824239">
    <property type="component" value="Unassembled WGS sequence"/>
</dbReference>
<protein>
    <submittedName>
        <fullName evidence="3">Uncharacterized protein</fullName>
    </submittedName>
</protein>
<feature type="region of interest" description="Disordered" evidence="1">
    <location>
        <begin position="24"/>
        <end position="97"/>
    </location>
</feature>
<name>A0A9D1ARV7_9FIRM</name>
<gene>
    <name evidence="3" type="ORF">IAA53_01340</name>
</gene>
<dbReference type="AlphaFoldDB" id="A0A9D1ARV7"/>
<sequence>MRVDRWLLALALAAVLAALPACAQSGGVPPQRQGETAAETQEVPAETPEEPADEVTEETSELPEELAEETPQEAPEDAPAEPEAESETAPAEPAVYDPTAPVASEEFVLSNGVAMDMTYAAVLVCLGDGPDAPETPGGDTVTIQWDGILYGFYPDEDGVYRLDYLNLSEDCRDVTIFRGIGVGMPIDEVFAKIPAWDTELKQWAIQTIYDEGSCRSTLSYVALSYYVLNVYTPDYHAAITFSRAETAVKWVEFYGID</sequence>
<feature type="chain" id="PRO_5039701685" evidence="2">
    <location>
        <begin position="24"/>
        <end position="257"/>
    </location>
</feature>
<keyword evidence="2" id="KW-0732">Signal</keyword>
<evidence type="ECO:0000256" key="2">
    <source>
        <dbReference type="SAM" id="SignalP"/>
    </source>
</evidence>
<proteinExistence type="predicted"/>
<reference evidence="3" key="2">
    <citation type="journal article" date="2021" name="PeerJ">
        <title>Extensive microbial diversity within the chicken gut microbiome revealed by metagenomics and culture.</title>
        <authorList>
            <person name="Gilroy R."/>
            <person name="Ravi A."/>
            <person name="Getino M."/>
            <person name="Pursley I."/>
            <person name="Horton D.L."/>
            <person name="Alikhan N.F."/>
            <person name="Baker D."/>
            <person name="Gharbi K."/>
            <person name="Hall N."/>
            <person name="Watson M."/>
            <person name="Adriaenssens E.M."/>
            <person name="Foster-Nyarko E."/>
            <person name="Jarju S."/>
            <person name="Secka A."/>
            <person name="Antonio M."/>
            <person name="Oren A."/>
            <person name="Chaudhuri R.R."/>
            <person name="La Ragione R."/>
            <person name="Hildebrand F."/>
            <person name="Pallen M.J."/>
        </authorList>
    </citation>
    <scope>NUCLEOTIDE SEQUENCE</scope>
    <source>
        <strain evidence="3">ChiBcec15-4380</strain>
    </source>
</reference>
<feature type="signal peptide" evidence="2">
    <location>
        <begin position="1"/>
        <end position="23"/>
    </location>
</feature>
<evidence type="ECO:0000256" key="1">
    <source>
        <dbReference type="SAM" id="MobiDB-lite"/>
    </source>
</evidence>
<dbReference type="EMBL" id="DVHE01000010">
    <property type="protein sequence ID" value="HIR49926.1"/>
    <property type="molecule type" value="Genomic_DNA"/>
</dbReference>
<accession>A0A9D1ARV7</accession>
<feature type="compositionally biased region" description="Acidic residues" evidence="1">
    <location>
        <begin position="47"/>
        <end position="86"/>
    </location>
</feature>
<evidence type="ECO:0000313" key="4">
    <source>
        <dbReference type="Proteomes" id="UP000824239"/>
    </source>
</evidence>
<comment type="caution">
    <text evidence="3">The sequence shown here is derived from an EMBL/GenBank/DDBJ whole genome shotgun (WGS) entry which is preliminary data.</text>
</comment>